<sequence length="206" mass="23156">MERRPAHAEVYTLSTDSWRKVGLSVESLNGSGSIGCIDYIDASSPSLFFNGALHSVAYVKEHKFILAFDVDDEKFREIRLPEEYKGGFSMNIEQIERLAVFKGSLALISYKIVGHTQAFNIWVMRDYGVVESWTKKVVKLENVTGFFGCSSSGELMITKYYDPVLTFSFDPESRKENELGFEVPEAYTANFMESLVLLNGGLAITN</sequence>
<dbReference type="AlphaFoldDB" id="A0A2N9EPZ4"/>
<dbReference type="InterPro" id="IPR050796">
    <property type="entry name" value="SCF_F-box_component"/>
</dbReference>
<dbReference type="PANTHER" id="PTHR31672">
    <property type="entry name" value="BNACNNG10540D PROTEIN"/>
    <property type="match status" value="1"/>
</dbReference>
<dbReference type="Pfam" id="PF08268">
    <property type="entry name" value="FBA_3"/>
    <property type="match status" value="1"/>
</dbReference>
<dbReference type="NCBIfam" id="TIGR01640">
    <property type="entry name" value="F_box_assoc_1"/>
    <property type="match status" value="1"/>
</dbReference>
<dbReference type="EMBL" id="OIVN01000240">
    <property type="protein sequence ID" value="SPC76885.1"/>
    <property type="molecule type" value="Genomic_DNA"/>
</dbReference>
<protein>
    <recommendedName>
        <fullName evidence="1">F-box associated beta-propeller type 3 domain-containing protein</fullName>
    </recommendedName>
</protein>
<evidence type="ECO:0000259" key="1">
    <source>
        <dbReference type="Pfam" id="PF08268"/>
    </source>
</evidence>
<proteinExistence type="predicted"/>
<accession>A0A2N9EPZ4</accession>
<evidence type="ECO:0000313" key="2">
    <source>
        <dbReference type="EMBL" id="SPC76885.1"/>
    </source>
</evidence>
<name>A0A2N9EPZ4_FAGSY</name>
<dbReference type="PANTHER" id="PTHR31672:SF13">
    <property type="entry name" value="F-BOX PROTEIN CPR30-LIKE"/>
    <property type="match status" value="1"/>
</dbReference>
<organism evidence="2">
    <name type="scientific">Fagus sylvatica</name>
    <name type="common">Beechnut</name>
    <dbReference type="NCBI Taxonomy" id="28930"/>
    <lineage>
        <taxon>Eukaryota</taxon>
        <taxon>Viridiplantae</taxon>
        <taxon>Streptophyta</taxon>
        <taxon>Embryophyta</taxon>
        <taxon>Tracheophyta</taxon>
        <taxon>Spermatophyta</taxon>
        <taxon>Magnoliopsida</taxon>
        <taxon>eudicotyledons</taxon>
        <taxon>Gunneridae</taxon>
        <taxon>Pentapetalae</taxon>
        <taxon>rosids</taxon>
        <taxon>fabids</taxon>
        <taxon>Fagales</taxon>
        <taxon>Fagaceae</taxon>
        <taxon>Fagus</taxon>
    </lineage>
</organism>
<reference evidence="2" key="1">
    <citation type="submission" date="2018-02" db="EMBL/GenBank/DDBJ databases">
        <authorList>
            <person name="Cohen D.B."/>
            <person name="Kent A.D."/>
        </authorList>
    </citation>
    <scope>NUCLEOTIDE SEQUENCE</scope>
</reference>
<gene>
    <name evidence="2" type="ORF">FSB_LOCUS4767</name>
</gene>
<dbReference type="InterPro" id="IPR017451">
    <property type="entry name" value="F-box-assoc_interact_dom"/>
</dbReference>
<feature type="domain" description="F-box associated beta-propeller type 3" evidence="1">
    <location>
        <begin position="6"/>
        <end position="180"/>
    </location>
</feature>
<dbReference type="InterPro" id="IPR013187">
    <property type="entry name" value="F-box-assoc_dom_typ3"/>
</dbReference>